<evidence type="ECO:0000313" key="4">
    <source>
        <dbReference type="Proteomes" id="UP000000561"/>
    </source>
</evidence>
<feature type="transmembrane region" description="Helical" evidence="2">
    <location>
        <begin position="63"/>
        <end position="82"/>
    </location>
</feature>
<feature type="compositionally biased region" description="Low complexity" evidence="1">
    <location>
        <begin position="1092"/>
        <end position="1117"/>
    </location>
</feature>
<dbReference type="eggNOG" id="KOG4614">
    <property type="taxonomic scope" value="Eukaryota"/>
</dbReference>
<feature type="compositionally biased region" description="Polar residues" evidence="1">
    <location>
        <begin position="768"/>
        <end position="777"/>
    </location>
</feature>
<keyword evidence="2" id="KW-1133">Transmembrane helix</keyword>
<feature type="compositionally biased region" description="Low complexity" evidence="1">
    <location>
        <begin position="283"/>
        <end position="292"/>
    </location>
</feature>
<feature type="compositionally biased region" description="Low complexity" evidence="1">
    <location>
        <begin position="190"/>
        <end position="230"/>
    </location>
</feature>
<proteinExistence type="predicted"/>
<gene>
    <name evidence="3" type="ORF">UMAG_03175</name>
</gene>
<feature type="region of interest" description="Disordered" evidence="1">
    <location>
        <begin position="808"/>
        <end position="883"/>
    </location>
</feature>
<keyword evidence="2" id="KW-0812">Transmembrane</keyword>
<feature type="compositionally biased region" description="Low complexity" evidence="1">
    <location>
        <begin position="856"/>
        <end position="871"/>
    </location>
</feature>
<evidence type="ECO:0000256" key="2">
    <source>
        <dbReference type="SAM" id="Phobius"/>
    </source>
</evidence>
<feature type="region of interest" description="Disordered" evidence="1">
    <location>
        <begin position="110"/>
        <end position="129"/>
    </location>
</feature>
<keyword evidence="2" id="KW-0472">Membrane</keyword>
<organism evidence="3 4">
    <name type="scientific">Mycosarcoma maydis</name>
    <name type="common">Corn smut fungus</name>
    <name type="synonym">Ustilago maydis</name>
    <dbReference type="NCBI Taxonomy" id="5270"/>
    <lineage>
        <taxon>Eukaryota</taxon>
        <taxon>Fungi</taxon>
        <taxon>Dikarya</taxon>
        <taxon>Basidiomycota</taxon>
        <taxon>Ustilaginomycotina</taxon>
        <taxon>Ustilaginomycetes</taxon>
        <taxon>Ustilaginales</taxon>
        <taxon>Ustilaginaceae</taxon>
        <taxon>Mycosarcoma</taxon>
    </lineage>
</organism>
<dbReference type="AlphaFoldDB" id="A0A0D1E220"/>
<feature type="region of interest" description="Disordered" evidence="1">
    <location>
        <begin position="189"/>
        <end position="300"/>
    </location>
</feature>
<reference evidence="3 4" key="1">
    <citation type="journal article" date="2006" name="Nature">
        <title>Insights from the genome of the biotrophic fungal plant pathogen Ustilago maydis.</title>
        <authorList>
            <person name="Kamper J."/>
            <person name="Kahmann R."/>
            <person name="Bolker M."/>
            <person name="Ma L.J."/>
            <person name="Brefort T."/>
            <person name="Saville B.J."/>
            <person name="Banuett F."/>
            <person name="Kronstad J.W."/>
            <person name="Gold S.E."/>
            <person name="Muller O."/>
            <person name="Perlin M.H."/>
            <person name="Wosten H.A."/>
            <person name="de Vries R."/>
            <person name="Ruiz-Herrera J."/>
            <person name="Reynaga-Pena C.G."/>
            <person name="Snetselaar K."/>
            <person name="McCann M."/>
            <person name="Perez-Martin J."/>
            <person name="Feldbrugge M."/>
            <person name="Basse C.W."/>
            <person name="Steinberg G."/>
            <person name="Ibeas J.I."/>
            <person name="Holloman W."/>
            <person name="Guzman P."/>
            <person name="Farman M."/>
            <person name="Stajich J.E."/>
            <person name="Sentandreu R."/>
            <person name="Gonzalez-Prieto J.M."/>
            <person name="Kennell J.C."/>
            <person name="Molina L."/>
            <person name="Schirawski J."/>
            <person name="Mendoza-Mendoza A."/>
            <person name="Greilinger D."/>
            <person name="Munch K."/>
            <person name="Rossel N."/>
            <person name="Scherer M."/>
            <person name="Vranes M."/>
            <person name="Ladendorf O."/>
            <person name="Vincon V."/>
            <person name="Fuchs U."/>
            <person name="Sandrock B."/>
            <person name="Meng S."/>
            <person name="Ho E.C."/>
            <person name="Cahill M.J."/>
            <person name="Boyce K.J."/>
            <person name="Klose J."/>
            <person name="Klosterman S.J."/>
            <person name="Deelstra H.J."/>
            <person name="Ortiz-Castellanos L."/>
            <person name="Li W."/>
            <person name="Sanchez-Alonso P."/>
            <person name="Schreier P.H."/>
            <person name="Hauser-Hahn I."/>
            <person name="Vaupel M."/>
            <person name="Koopmann E."/>
            <person name="Friedrich G."/>
            <person name="Voss H."/>
            <person name="Schluter T."/>
            <person name="Margolis J."/>
            <person name="Platt D."/>
            <person name="Swimmer C."/>
            <person name="Gnirke A."/>
            <person name="Chen F."/>
            <person name="Vysotskaia V."/>
            <person name="Mannhaupt G."/>
            <person name="Guldener U."/>
            <person name="Munsterkotter M."/>
            <person name="Haase D."/>
            <person name="Oesterheld M."/>
            <person name="Mewes H.W."/>
            <person name="Mauceli E.W."/>
            <person name="DeCaprio D."/>
            <person name="Wade C.M."/>
            <person name="Butler J."/>
            <person name="Young S."/>
            <person name="Jaffe D.B."/>
            <person name="Calvo S."/>
            <person name="Nusbaum C."/>
            <person name="Galagan J."/>
            <person name="Birren B.W."/>
        </authorList>
    </citation>
    <scope>NUCLEOTIDE SEQUENCE [LARGE SCALE GENOMIC DNA]</scope>
    <source>
        <strain evidence="4">DSM 14603 / FGSC 9021 / UM521</strain>
    </source>
</reference>
<dbReference type="Proteomes" id="UP000000561">
    <property type="component" value="Chromosome 8"/>
</dbReference>
<sequence>MEAVHIATATATDTARVIPGLSASHIQTWLPVKVQLSMRNRLFSKNIFRTREIWNRGTTSYKAAFVSALVVAAACYLVYGLLHRLSSHQAKPFRPHATVLVEDDTTNRLDNQLDSDEYEDEDEEESSRSFGFLANSKDRLVLRKMLGRSDPTLSRRPSIVRIVSSDPSSSLCERPMHVDLEPPTRRSFWAAPVSHSPPSDSSAPNSPVVPSPALSTTLQRSTSSSSGTAATRRRKESGRLHTASPSRSPLASATALASRPARLRSVDARSPLARTAARSKRNSTSSISSTDSPRPAVTQDALAAAEQDQLPGTPSITSEASSLSAALGHSSALADDYDASACSSPTSSTFSLARAPSILKRRPQSFRTASLREIDISYSLMQRRQSLPTLAALAPGAESSFSQQQQQELWHANGILQPFGPGSPPPPPYQSCIAQIGPGPSETETLWPRNAKARSIKLVEPDWRPHTESHIRARERLETASRFAAFKASAMRPAPDTKFDQVDLDSDEFWFERFTQSTAAAGRDWDWRKRRARLQRAAALGMALGQSSLATQPSPNLPGNVGMTDVHLQQRSQQAGATIPASQTASSARKQMRAAPLITFTEQELKTTPVLQVDTASLSPTVTQGNGTPMSPTPSGMGTPLGGIFGAAGYSEDSVDSVDVVKAARVAQRRRASEDAGSAATDRSRRGVVNKITRRRVSASAAASIPSSPGPSSQSDGPSTSFNAEGFATSPLRETSASPLFNQMHGFIGSSSSSSSEMDLHDPYETETLPSTGMSSSYSVPGRLSSLSGSVGKKVGLTNLRVGLRTGSASSASGNGFMPNASGIDLVPTSPDLDAQETMDGTGYSEATPSPEGPRSSADAYSYATASSEETVPPSMHRSSRKNELRRVEKWDLNEASLGNSNPPLFHGGSCFARQASAPAASLYQELRQDVERGSISRESNDSDSLRRRMRARSQTESASLDSGSLIAMRNSAIAASKDGIAALAAGIPTSTPPAVKSRARNGSRSSIMRSASGASSDLNRSAKRRSSLRPGSSLGSDTSSITSSIVGGGSGSRTGSLRHSSSPVRSRRDSCGGVPDPQMQPEPAPRGMAQRARSASISSNASSLASANSSRTASRRNSFRDAGGAASLLGLSMTSSNPATPGAEAERRTDPFSMTAIST</sequence>
<feature type="compositionally biased region" description="Polar residues" evidence="1">
    <location>
        <begin position="953"/>
        <end position="962"/>
    </location>
</feature>
<evidence type="ECO:0000256" key="1">
    <source>
        <dbReference type="SAM" id="MobiDB-lite"/>
    </source>
</evidence>
<evidence type="ECO:0000313" key="3">
    <source>
        <dbReference type="EMBL" id="KIS68605.1"/>
    </source>
</evidence>
<protein>
    <submittedName>
        <fullName evidence="3">Uncharacterized protein</fullName>
    </submittedName>
</protein>
<feature type="region of interest" description="Disordered" evidence="1">
    <location>
        <begin position="988"/>
        <end position="1160"/>
    </location>
</feature>
<dbReference type="KEGG" id="uma:UMAG_03175"/>
<feature type="compositionally biased region" description="Low complexity" evidence="1">
    <location>
        <begin position="698"/>
        <end position="721"/>
    </location>
</feature>
<feature type="region of interest" description="Disordered" evidence="1">
    <location>
        <begin position="748"/>
        <end position="777"/>
    </location>
</feature>
<dbReference type="STRING" id="237631.A0A0D1E220"/>
<feature type="region of interest" description="Disordered" evidence="1">
    <location>
        <begin position="668"/>
        <end position="726"/>
    </location>
</feature>
<feature type="compositionally biased region" description="Basic and acidic residues" evidence="1">
    <location>
        <begin position="932"/>
        <end position="947"/>
    </location>
</feature>
<dbReference type="OrthoDB" id="3358698at2759"/>
<feature type="compositionally biased region" description="Low complexity" evidence="1">
    <location>
        <begin position="1003"/>
        <end position="1017"/>
    </location>
</feature>
<dbReference type="RefSeq" id="XP_011389630.1">
    <property type="nucleotide sequence ID" value="XM_011391328.1"/>
</dbReference>
<dbReference type="GeneID" id="23563718"/>
<dbReference type="InParanoid" id="A0A0D1E220"/>
<feature type="region of interest" description="Disordered" evidence="1">
    <location>
        <begin position="932"/>
        <end position="962"/>
    </location>
</feature>
<feature type="compositionally biased region" description="Acidic residues" evidence="1">
    <location>
        <begin position="113"/>
        <end position="125"/>
    </location>
</feature>
<accession>A0A0D1E220</accession>
<dbReference type="OMA" id="HIRARER"/>
<feature type="compositionally biased region" description="Low complexity" evidence="1">
    <location>
        <begin position="1029"/>
        <end position="1046"/>
    </location>
</feature>
<feature type="compositionally biased region" description="Low complexity" evidence="1">
    <location>
        <begin position="1054"/>
        <end position="1063"/>
    </location>
</feature>
<keyword evidence="4" id="KW-1185">Reference proteome</keyword>
<dbReference type="EMBL" id="CM003147">
    <property type="protein sequence ID" value="KIS68605.1"/>
    <property type="molecule type" value="Genomic_DNA"/>
</dbReference>
<feature type="compositionally biased region" description="Basic residues" evidence="1">
    <location>
        <begin position="686"/>
        <end position="697"/>
    </location>
</feature>
<name>A0A0D1E220_MYCMD</name>
<dbReference type="VEuPathDB" id="FungiDB:UMAG_03175"/>